<dbReference type="EMBL" id="JAMTCO010000002">
    <property type="protein sequence ID" value="MCP2268538.1"/>
    <property type="molecule type" value="Genomic_DNA"/>
</dbReference>
<sequence length="414" mass="44033">MPLGTVADVATETDIVVVGAGLAGLAAAKTLSAAGREVVVVEADEAPGGRVRTDRVRGLLLDRGFQVLNAGYPAVRDLLDVEALDLRPFLPAAMVSDAAGLHLLADPIREPGRLRETLRAPVGSLTRKMMLGAYAAALAAAPAKTLRDRDDRPFRVRLANYGITGPLYDRFVRPFLSGVFLDPDLTVPSRFAEFVVRSFARGTIGVPAAGMRAIPDQLAAALPLDTIKYSFPIREVHPGRVTGDFGTITARHVVVAVSGTVAHALLGDRIPRPATRGCLTYYHLADFPPIPEAVIVIDGDHRGPVINTVVLTNAAPEYAPGATLVSSTVLGTDDPGEPAVRAHLAAIYHQDTTAWQHVRTYQIQEALPVHTGPLRKPTTLPNNLYVCGDHRDTPSLQGALVSGRRTAKAILAAQ</sequence>
<dbReference type="InterPro" id="IPR002937">
    <property type="entry name" value="Amino_oxidase"/>
</dbReference>
<evidence type="ECO:0000313" key="3">
    <source>
        <dbReference type="Proteomes" id="UP001205185"/>
    </source>
</evidence>
<dbReference type="SUPFAM" id="SSF51905">
    <property type="entry name" value="FAD/NAD(P)-binding domain"/>
    <property type="match status" value="1"/>
</dbReference>
<dbReference type="Proteomes" id="UP001205185">
    <property type="component" value="Unassembled WGS sequence"/>
</dbReference>
<reference evidence="2 3" key="1">
    <citation type="submission" date="2022-06" db="EMBL/GenBank/DDBJ databases">
        <title>Genomic Encyclopedia of Archaeal and Bacterial Type Strains, Phase II (KMG-II): from individual species to whole genera.</title>
        <authorList>
            <person name="Goeker M."/>
        </authorList>
    </citation>
    <scope>NUCLEOTIDE SEQUENCE [LARGE SCALE GENOMIC DNA]</scope>
    <source>
        <strain evidence="2 3">DSM 44255</strain>
    </source>
</reference>
<organism evidence="2 3">
    <name type="scientific">Actinokineospora diospyrosa</name>
    <dbReference type="NCBI Taxonomy" id="103728"/>
    <lineage>
        <taxon>Bacteria</taxon>
        <taxon>Bacillati</taxon>
        <taxon>Actinomycetota</taxon>
        <taxon>Actinomycetes</taxon>
        <taxon>Pseudonocardiales</taxon>
        <taxon>Pseudonocardiaceae</taxon>
        <taxon>Actinokineospora</taxon>
    </lineage>
</organism>
<dbReference type="PANTHER" id="PTHR42841">
    <property type="entry name" value="AMINE OXIDASE"/>
    <property type="match status" value="1"/>
</dbReference>
<feature type="domain" description="Amine oxidase" evidence="1">
    <location>
        <begin position="22"/>
        <end position="411"/>
    </location>
</feature>
<dbReference type="Pfam" id="PF01593">
    <property type="entry name" value="Amino_oxidase"/>
    <property type="match status" value="1"/>
</dbReference>
<dbReference type="InterPro" id="IPR036188">
    <property type="entry name" value="FAD/NAD-bd_sf"/>
</dbReference>
<comment type="caution">
    <text evidence="2">The sequence shown here is derived from an EMBL/GenBank/DDBJ whole genome shotgun (WGS) entry which is preliminary data.</text>
</comment>
<accession>A0ABT1I7E2</accession>
<evidence type="ECO:0000259" key="1">
    <source>
        <dbReference type="Pfam" id="PF01593"/>
    </source>
</evidence>
<keyword evidence="3" id="KW-1185">Reference proteome</keyword>
<dbReference type="Gene3D" id="3.50.50.60">
    <property type="entry name" value="FAD/NAD(P)-binding domain"/>
    <property type="match status" value="1"/>
</dbReference>
<proteinExistence type="predicted"/>
<gene>
    <name evidence="2" type="ORF">LV75_001024</name>
</gene>
<name>A0ABT1I7E2_9PSEU</name>
<evidence type="ECO:0000313" key="2">
    <source>
        <dbReference type="EMBL" id="MCP2268538.1"/>
    </source>
</evidence>
<protein>
    <submittedName>
        <fullName evidence="2">Phytoene dehydrogenase-related protein</fullName>
    </submittedName>
</protein>